<dbReference type="CDD" id="cd03522">
    <property type="entry name" value="MoeA_like"/>
    <property type="match status" value="1"/>
</dbReference>
<evidence type="ECO:0000313" key="4">
    <source>
        <dbReference type="Proteomes" id="UP000030635"/>
    </source>
</evidence>
<keyword evidence="1" id="KW-0501">Molybdenum cofactor biosynthesis</keyword>
<keyword evidence="1" id="KW-0808">Transferase</keyword>
<proteinExistence type="inferred from homology"/>
<dbReference type="Gene3D" id="3.40.980.10">
    <property type="entry name" value="MoaB/Mog-like domain"/>
    <property type="match status" value="1"/>
</dbReference>
<keyword evidence="1" id="KW-0500">Molybdenum</keyword>
<comment type="similarity">
    <text evidence="1">Belongs to the MoeA family.</text>
</comment>
<dbReference type="Proteomes" id="UP000030635">
    <property type="component" value="Chromosome"/>
</dbReference>
<reference evidence="3 4" key="1">
    <citation type="journal article" date="2015" name="Infect. Genet. Evol.">
        <title>Genomic sequences of six botulinum neurotoxin-producing strains representing three clostridial species illustrate the mobility and diversity of botulinum neurotoxin genes.</title>
        <authorList>
            <person name="Smith T.J."/>
            <person name="Hill K.K."/>
            <person name="Xie G."/>
            <person name="Foley B.T."/>
            <person name="Williamson C.H."/>
            <person name="Foster J.T."/>
            <person name="Johnson S.L."/>
            <person name="Chertkov O."/>
            <person name="Teshima H."/>
            <person name="Gibbons H.S."/>
            <person name="Johnsky L.A."/>
            <person name="Karavis M.A."/>
            <person name="Smith L.A."/>
        </authorList>
    </citation>
    <scope>NUCLEOTIDE SEQUENCE [LARGE SCALE GENOMIC DNA]</scope>
    <source>
        <strain evidence="3">Sullivan</strain>
    </source>
</reference>
<dbReference type="HOGENOM" id="CLU_068847_1_0_9"/>
<dbReference type="STRING" id="1561.NPD11_1193"/>
<comment type="function">
    <text evidence="1">Catalyzes the insertion of molybdate into adenylated molybdopterin with the concomitant release of AMP.</text>
</comment>
<dbReference type="GO" id="GO:0046872">
    <property type="term" value="F:metal ion binding"/>
    <property type="evidence" value="ECO:0007669"/>
    <property type="project" value="UniProtKB-UniRule"/>
</dbReference>
<dbReference type="KEGG" id="cbv:U729_1826"/>
<dbReference type="GO" id="GO:0005829">
    <property type="term" value="C:cytosol"/>
    <property type="evidence" value="ECO:0007669"/>
    <property type="project" value="TreeGrafter"/>
</dbReference>
<comment type="cofactor">
    <cofactor evidence="1">
        <name>Mg(2+)</name>
        <dbReference type="ChEBI" id="CHEBI:18420"/>
    </cofactor>
</comment>
<dbReference type="UniPathway" id="UPA00344"/>
<dbReference type="EC" id="2.10.1.1" evidence="1"/>
<dbReference type="EMBL" id="CP006905">
    <property type="protein sequence ID" value="AIY83560.1"/>
    <property type="molecule type" value="Genomic_DNA"/>
</dbReference>
<dbReference type="Pfam" id="PF00994">
    <property type="entry name" value="MoCF_biosynth"/>
    <property type="match status" value="1"/>
</dbReference>
<dbReference type="OrthoDB" id="9767940at2"/>
<dbReference type="InterPro" id="IPR038987">
    <property type="entry name" value="MoeA-like"/>
</dbReference>
<dbReference type="eggNOG" id="COG0303">
    <property type="taxonomic scope" value="Bacteria"/>
</dbReference>
<dbReference type="GO" id="GO:0006777">
    <property type="term" value="P:Mo-molybdopterin cofactor biosynthetic process"/>
    <property type="evidence" value="ECO:0007669"/>
    <property type="project" value="UniProtKB-UniRule"/>
</dbReference>
<evidence type="ECO:0000313" key="3">
    <source>
        <dbReference type="EMBL" id="AIY83560.1"/>
    </source>
</evidence>
<keyword evidence="1" id="KW-0479">Metal-binding</keyword>
<keyword evidence="4" id="KW-1185">Reference proteome</keyword>
<dbReference type="RefSeq" id="WP_039313959.1">
    <property type="nucleotide sequence ID" value="NZ_CP006905.1"/>
</dbReference>
<dbReference type="SUPFAM" id="SSF53218">
    <property type="entry name" value="Molybdenum cofactor biosynthesis proteins"/>
    <property type="match status" value="1"/>
</dbReference>
<dbReference type="AlphaFoldDB" id="A0A0A7FX92"/>
<evidence type="ECO:0000259" key="2">
    <source>
        <dbReference type="SMART" id="SM00852"/>
    </source>
</evidence>
<dbReference type="PANTHER" id="PTHR10192">
    <property type="entry name" value="MOLYBDOPTERIN BIOSYNTHESIS PROTEIN"/>
    <property type="match status" value="1"/>
</dbReference>
<evidence type="ECO:0000256" key="1">
    <source>
        <dbReference type="RuleBase" id="RU365090"/>
    </source>
</evidence>
<organism evidence="3 4">
    <name type="scientific">Clostridium baratii str. Sullivan</name>
    <dbReference type="NCBI Taxonomy" id="1415775"/>
    <lineage>
        <taxon>Bacteria</taxon>
        <taxon>Bacillati</taxon>
        <taxon>Bacillota</taxon>
        <taxon>Clostridia</taxon>
        <taxon>Eubacteriales</taxon>
        <taxon>Clostridiaceae</taxon>
        <taxon>Clostridium</taxon>
    </lineage>
</organism>
<protein>
    <recommendedName>
        <fullName evidence="1">Molybdopterin molybdenumtransferase</fullName>
        <ecNumber evidence="1">2.10.1.1</ecNumber>
    </recommendedName>
</protein>
<keyword evidence="1" id="KW-0460">Magnesium</keyword>
<comment type="catalytic activity">
    <reaction evidence="1">
        <text>adenylyl-molybdopterin + molybdate = Mo-molybdopterin + AMP + H(+)</text>
        <dbReference type="Rhea" id="RHEA:35047"/>
        <dbReference type="ChEBI" id="CHEBI:15378"/>
        <dbReference type="ChEBI" id="CHEBI:36264"/>
        <dbReference type="ChEBI" id="CHEBI:62727"/>
        <dbReference type="ChEBI" id="CHEBI:71302"/>
        <dbReference type="ChEBI" id="CHEBI:456215"/>
    </reaction>
</comment>
<sequence length="339" mass="37398">MKSVRVEDAIGMILCHDITKIVPGEFKGRAFKKGHIIKEEDIKELLSIGKEHIYVWEAKEGMLHENDAAIRLKDLVCGTGLEFGEIKEGKINFIAKKDGLLKIDKEELLKINMLGDIIVSTIHNNTPVKKGEIVGATRVIPLVIDEEKIIEAEKIVKKGIINIEEIKSKKVFMITTGSEVYHGRIKDAFGPAVKKKLEYYGCELVNQTILPDDKDKIVAEIKRALKEGAEMIVCTGGMSVDPDDVTPTAIKECGADLVSYGAPVLPGAMFLLSYYGDTPILGLPGCVMYSKRTVFDLVLPRVLADEKLTMRDLALYGHGGFCLDCKVCTFPHCSFGKGE</sequence>
<name>A0A0A7FX92_9CLOT</name>
<comment type="pathway">
    <text evidence="1">Cofactor biosynthesis; molybdopterin biosynthesis.</text>
</comment>
<dbReference type="GO" id="GO:0061599">
    <property type="term" value="F:molybdopterin molybdotransferase activity"/>
    <property type="evidence" value="ECO:0007669"/>
    <property type="project" value="UniProtKB-UniRule"/>
</dbReference>
<gene>
    <name evidence="3" type="ORF">U729_1826</name>
</gene>
<dbReference type="InterPro" id="IPR001453">
    <property type="entry name" value="MoaB/Mog_dom"/>
</dbReference>
<dbReference type="InterPro" id="IPR036425">
    <property type="entry name" value="MoaB/Mog-like_dom_sf"/>
</dbReference>
<dbReference type="PANTHER" id="PTHR10192:SF28">
    <property type="entry name" value="MOLYBDOPTERIN MOLYBDENUMTRANSFERASE"/>
    <property type="match status" value="1"/>
</dbReference>
<accession>A0A0A7FX92</accession>
<feature type="domain" description="MoaB/Mog" evidence="2">
    <location>
        <begin position="172"/>
        <end position="304"/>
    </location>
</feature>
<dbReference type="SMART" id="SM00852">
    <property type="entry name" value="MoCF_biosynth"/>
    <property type="match status" value="1"/>
</dbReference>